<dbReference type="AlphaFoldDB" id="A0A195EXF6"/>
<keyword evidence="2" id="KW-1185">Reference proteome</keyword>
<accession>A0A195EXF6</accession>
<organism evidence="1 2">
    <name type="scientific">Trachymyrmex septentrionalis</name>
    <dbReference type="NCBI Taxonomy" id="34720"/>
    <lineage>
        <taxon>Eukaryota</taxon>
        <taxon>Metazoa</taxon>
        <taxon>Ecdysozoa</taxon>
        <taxon>Arthropoda</taxon>
        <taxon>Hexapoda</taxon>
        <taxon>Insecta</taxon>
        <taxon>Pterygota</taxon>
        <taxon>Neoptera</taxon>
        <taxon>Endopterygota</taxon>
        <taxon>Hymenoptera</taxon>
        <taxon>Apocrita</taxon>
        <taxon>Aculeata</taxon>
        <taxon>Formicoidea</taxon>
        <taxon>Formicidae</taxon>
        <taxon>Myrmicinae</taxon>
        <taxon>Trachymyrmex</taxon>
    </lineage>
</organism>
<dbReference type="STRING" id="34720.A0A195EXF6"/>
<sequence length="186" mass="19875">MATTTNSKKQDTTAVDEDDDIFYYIGVKASPFSANTAVFGMSPKEVSAIRCRFPLSPCSTNVVNGIMLKGTPFAVINALAELGYRVICTTGEAEVLWTLQRDCTINNGAFLPSRDIDPLSGAVMRAATLPRFLLSSSLSLPHVCVTAFRLLQKCALGRDNNNDGTKGGWVEGGRGTATTATIIIGY</sequence>
<protein>
    <submittedName>
        <fullName evidence="1">Uncharacterized protein</fullName>
    </submittedName>
</protein>
<dbReference type="Proteomes" id="UP000078541">
    <property type="component" value="Unassembled WGS sequence"/>
</dbReference>
<reference evidence="1 2" key="1">
    <citation type="submission" date="2016-03" db="EMBL/GenBank/DDBJ databases">
        <title>Trachymyrmex septentrionalis WGS genome.</title>
        <authorList>
            <person name="Nygaard S."/>
            <person name="Hu H."/>
            <person name="Boomsma J."/>
            <person name="Zhang G."/>
        </authorList>
    </citation>
    <scope>NUCLEOTIDE SEQUENCE [LARGE SCALE GENOMIC DNA]</scope>
    <source>
        <strain evidence="1">Tsep2-gDNA-1</strain>
        <tissue evidence="1">Whole body</tissue>
    </source>
</reference>
<evidence type="ECO:0000313" key="1">
    <source>
        <dbReference type="EMBL" id="KYN32831.1"/>
    </source>
</evidence>
<dbReference type="EMBL" id="KQ981931">
    <property type="protein sequence ID" value="KYN32831.1"/>
    <property type="molecule type" value="Genomic_DNA"/>
</dbReference>
<gene>
    <name evidence="1" type="ORF">ALC56_12897</name>
</gene>
<name>A0A195EXF6_9HYME</name>
<proteinExistence type="predicted"/>
<dbReference type="Gene3D" id="3.30.1410.10">
    <property type="entry name" value="GTP cyclohydrolase I feedback regulatory protein GFRP"/>
    <property type="match status" value="1"/>
</dbReference>
<dbReference type="GO" id="GO:0009890">
    <property type="term" value="P:negative regulation of biosynthetic process"/>
    <property type="evidence" value="ECO:0007669"/>
    <property type="project" value="InterPro"/>
</dbReference>
<evidence type="ECO:0000313" key="2">
    <source>
        <dbReference type="Proteomes" id="UP000078541"/>
    </source>
</evidence>
<dbReference type="InterPro" id="IPR036717">
    <property type="entry name" value="GFRP_sf"/>
</dbReference>